<evidence type="ECO:0000313" key="2">
    <source>
        <dbReference type="Proteomes" id="UP001497623"/>
    </source>
</evidence>
<reference evidence="1 2" key="1">
    <citation type="submission" date="2024-05" db="EMBL/GenBank/DDBJ databases">
        <authorList>
            <person name="Wallberg A."/>
        </authorList>
    </citation>
    <scope>NUCLEOTIDE SEQUENCE [LARGE SCALE GENOMIC DNA]</scope>
</reference>
<feature type="non-terminal residue" evidence="1">
    <location>
        <position position="1"/>
    </location>
</feature>
<organism evidence="1 2">
    <name type="scientific">Meganyctiphanes norvegica</name>
    <name type="common">Northern krill</name>
    <name type="synonym">Thysanopoda norvegica</name>
    <dbReference type="NCBI Taxonomy" id="48144"/>
    <lineage>
        <taxon>Eukaryota</taxon>
        <taxon>Metazoa</taxon>
        <taxon>Ecdysozoa</taxon>
        <taxon>Arthropoda</taxon>
        <taxon>Crustacea</taxon>
        <taxon>Multicrustacea</taxon>
        <taxon>Malacostraca</taxon>
        <taxon>Eumalacostraca</taxon>
        <taxon>Eucarida</taxon>
        <taxon>Euphausiacea</taxon>
        <taxon>Euphausiidae</taxon>
        <taxon>Meganyctiphanes</taxon>
    </lineage>
</organism>
<name>A0AAV2SW91_MEGNR</name>
<evidence type="ECO:0000313" key="1">
    <source>
        <dbReference type="EMBL" id="CAL4245725.1"/>
    </source>
</evidence>
<comment type="caution">
    <text evidence="1">The sequence shown here is derived from an EMBL/GenBank/DDBJ whole genome shotgun (WGS) entry which is preliminary data.</text>
</comment>
<dbReference type="Proteomes" id="UP001497623">
    <property type="component" value="Unassembled WGS sequence"/>
</dbReference>
<dbReference type="AlphaFoldDB" id="A0AAV2SW91"/>
<gene>
    <name evidence="1" type="ORF">MNOR_LOCUS41096</name>
</gene>
<protein>
    <recommendedName>
        <fullName evidence="3">Transposase</fullName>
    </recommendedName>
</protein>
<dbReference type="EMBL" id="CAXKWB010140945">
    <property type="protein sequence ID" value="CAL4245725.1"/>
    <property type="molecule type" value="Genomic_DNA"/>
</dbReference>
<sequence length="104" mass="12659">REKATHCFTTAKRRSDWKIENRIDSTLKRFEELKLWLKFPDDYHAEWKNLASGLIYWLDKEIKEGRIDATKIRPQFPRIWEDYLKQTDRKDDIFLSPDYGVNPL</sequence>
<proteinExistence type="predicted"/>
<evidence type="ECO:0008006" key="3">
    <source>
        <dbReference type="Google" id="ProtNLM"/>
    </source>
</evidence>
<accession>A0AAV2SW91</accession>
<keyword evidence="2" id="KW-1185">Reference proteome</keyword>